<feature type="region of interest" description="Disordered" evidence="8">
    <location>
        <begin position="143"/>
        <end position="162"/>
    </location>
</feature>
<evidence type="ECO:0000256" key="5">
    <source>
        <dbReference type="ARBA" id="ARBA00022692"/>
    </source>
</evidence>
<evidence type="ECO:0000256" key="7">
    <source>
        <dbReference type="ARBA" id="ARBA00023136"/>
    </source>
</evidence>
<protein>
    <submittedName>
        <fullName evidence="11">AI-2E family transporter</fullName>
    </submittedName>
</protein>
<dbReference type="Gene3D" id="3.40.50.280">
    <property type="entry name" value="Cobalamin-binding domain"/>
    <property type="match status" value="1"/>
</dbReference>
<name>A0A963YRV2_9PROT</name>
<dbReference type="RefSeq" id="WP_227320937.1">
    <property type="nucleotide sequence ID" value="NZ_JAESVB010000003.1"/>
</dbReference>
<evidence type="ECO:0000256" key="4">
    <source>
        <dbReference type="ARBA" id="ARBA00022475"/>
    </source>
</evidence>
<feature type="transmembrane region" description="Helical" evidence="9">
    <location>
        <begin position="74"/>
        <end position="100"/>
    </location>
</feature>
<evidence type="ECO:0000256" key="1">
    <source>
        <dbReference type="ARBA" id="ARBA00004651"/>
    </source>
</evidence>
<feature type="domain" description="B12-binding" evidence="10">
    <location>
        <begin position="507"/>
        <end position="639"/>
    </location>
</feature>
<comment type="caution">
    <text evidence="11">The sequence shown here is derived from an EMBL/GenBank/DDBJ whole genome shotgun (WGS) entry which is preliminary data.</text>
</comment>
<dbReference type="AlphaFoldDB" id="A0A963YRV2"/>
<dbReference type="GO" id="GO:0005886">
    <property type="term" value="C:plasma membrane"/>
    <property type="evidence" value="ECO:0007669"/>
    <property type="project" value="UniProtKB-SubCell"/>
</dbReference>
<evidence type="ECO:0000256" key="8">
    <source>
        <dbReference type="SAM" id="MobiDB-lite"/>
    </source>
</evidence>
<dbReference type="InterPro" id="IPR002549">
    <property type="entry name" value="AI-2E-like"/>
</dbReference>
<keyword evidence="3" id="KW-0813">Transport</keyword>
<feature type="transmembrane region" description="Helical" evidence="9">
    <location>
        <begin position="183"/>
        <end position="202"/>
    </location>
</feature>
<evidence type="ECO:0000313" key="11">
    <source>
        <dbReference type="EMBL" id="MCB8875270.1"/>
    </source>
</evidence>
<evidence type="ECO:0000256" key="6">
    <source>
        <dbReference type="ARBA" id="ARBA00022989"/>
    </source>
</evidence>
<dbReference type="InterPro" id="IPR006158">
    <property type="entry name" value="Cobalamin-bd"/>
</dbReference>
<dbReference type="PANTHER" id="PTHR21716:SF53">
    <property type="entry name" value="PERMEASE PERM-RELATED"/>
    <property type="match status" value="1"/>
</dbReference>
<feature type="transmembrane region" description="Helical" evidence="9">
    <location>
        <begin position="300"/>
        <end position="321"/>
    </location>
</feature>
<keyword evidence="7 9" id="KW-0472">Membrane</keyword>
<keyword evidence="5 9" id="KW-0812">Transmembrane</keyword>
<dbReference type="Pfam" id="PF01594">
    <property type="entry name" value="AI-2E_transport"/>
    <property type="match status" value="1"/>
</dbReference>
<feature type="transmembrane region" description="Helical" evidence="9">
    <location>
        <begin position="48"/>
        <end position="67"/>
    </location>
</feature>
<gene>
    <name evidence="11" type="ORF">ASILVAE211_08775</name>
</gene>
<feature type="transmembrane region" description="Helical" evidence="9">
    <location>
        <begin position="237"/>
        <end position="259"/>
    </location>
</feature>
<accession>A0A963YRV2</accession>
<dbReference type="GO" id="GO:0031419">
    <property type="term" value="F:cobalamin binding"/>
    <property type="evidence" value="ECO:0007669"/>
    <property type="project" value="InterPro"/>
</dbReference>
<dbReference type="PROSITE" id="PS51332">
    <property type="entry name" value="B12_BINDING"/>
    <property type="match status" value="1"/>
</dbReference>
<evidence type="ECO:0000256" key="2">
    <source>
        <dbReference type="ARBA" id="ARBA00009773"/>
    </source>
</evidence>
<comment type="similarity">
    <text evidence="2">Belongs to the autoinducer-2 exporter (AI-2E) (TC 2.A.86) family.</text>
</comment>
<sequence>MSDVDEASALPGAGIPASETPRPQGLLILLVFVVVVTALYFAKTVLIPITLAIMLSFVLGPVVALLRRCHLPKVVAVLLAVLLALAVILLLGGIIGMQIADLAGSLPHYQATIMQKFHTVQSYFTQHLQAVMRHFGNAADTPLRRDSLATSSPGGTGSQMVEVAPDSTTPSTFALLRTVLEPVVAPIETVGIVIVFAIFFLLQKEDLRDRLIRLFGSTDLHRTTLAIDDAGNRLSRYFLAQTCINAGFGVVICIGLTFLGLPNPILWGVLAMLMRFVPYIGSLISALLPIALAAAVDPHWGLALATLILFVVAEGITGQVLEPMTYGSTTGLSPVAVLVVAVFWGWIWGPIGLILSTPLTLCLVVVGRHVKRLEFFDVLLGDRPALTPVETFYQRLLAHDPDEVQEQAEQLLQSRSLSAYYDGVARKGLELAAGDILRGAMKSVQVARLRADIATLIAELDEYDDVDPPHRLLMQEEAVAGVERPNRVIVKQPAPDVDLPPPEGAMTVAPLALCVGGRGPLDDIPSAMLAQLLGKHGFETRELTHDAVSRAQINALDTARVALICVTCLELVGQPPHLRYLLRRLRQRLPNVPIVVGLWTPEAEILSHQDLARMMGADVYVTSLRDMVIEAVARVSVTG</sequence>
<reference evidence="11" key="1">
    <citation type="journal article" date="2021" name="Microorganisms">
        <title>Acidisoma silvae sp. nov. and Acidisomacellulosilytica sp. nov., Two Acidophilic Bacteria Isolated from Decaying Wood, Hydrolyzing Cellulose and Producing Poly-3-hydroxybutyrate.</title>
        <authorList>
            <person name="Mieszkin S."/>
            <person name="Pouder E."/>
            <person name="Uroz S."/>
            <person name="Simon-Colin C."/>
            <person name="Alain K."/>
        </authorList>
    </citation>
    <scope>NUCLEOTIDE SEQUENCE</scope>
    <source>
        <strain evidence="11">HW T2.11</strain>
    </source>
</reference>
<dbReference type="Proteomes" id="UP000708298">
    <property type="component" value="Unassembled WGS sequence"/>
</dbReference>
<dbReference type="PANTHER" id="PTHR21716">
    <property type="entry name" value="TRANSMEMBRANE PROTEIN"/>
    <property type="match status" value="1"/>
</dbReference>
<keyword evidence="6 9" id="KW-1133">Transmembrane helix</keyword>
<keyword evidence="12" id="KW-1185">Reference proteome</keyword>
<keyword evidence="4" id="KW-1003">Cell membrane</keyword>
<dbReference type="EMBL" id="JAESVB010000003">
    <property type="protein sequence ID" value="MCB8875270.1"/>
    <property type="molecule type" value="Genomic_DNA"/>
</dbReference>
<comment type="subcellular location">
    <subcellularLocation>
        <location evidence="1">Cell membrane</location>
        <topology evidence="1">Multi-pass membrane protein</topology>
    </subcellularLocation>
</comment>
<evidence type="ECO:0000313" key="12">
    <source>
        <dbReference type="Proteomes" id="UP000708298"/>
    </source>
</evidence>
<dbReference type="GO" id="GO:0046872">
    <property type="term" value="F:metal ion binding"/>
    <property type="evidence" value="ECO:0007669"/>
    <property type="project" value="InterPro"/>
</dbReference>
<proteinExistence type="inferred from homology"/>
<evidence type="ECO:0000256" key="3">
    <source>
        <dbReference type="ARBA" id="ARBA00022448"/>
    </source>
</evidence>
<organism evidence="11 12">
    <name type="scientific">Acidisoma silvae</name>
    <dbReference type="NCBI Taxonomy" id="2802396"/>
    <lineage>
        <taxon>Bacteria</taxon>
        <taxon>Pseudomonadati</taxon>
        <taxon>Pseudomonadota</taxon>
        <taxon>Alphaproteobacteria</taxon>
        <taxon>Acetobacterales</taxon>
        <taxon>Acidocellaceae</taxon>
        <taxon>Acidisoma</taxon>
    </lineage>
</organism>
<evidence type="ECO:0000259" key="10">
    <source>
        <dbReference type="PROSITE" id="PS51332"/>
    </source>
</evidence>
<feature type="transmembrane region" description="Helical" evidence="9">
    <location>
        <begin position="265"/>
        <end position="288"/>
    </location>
</feature>
<reference evidence="11" key="2">
    <citation type="submission" date="2021-01" db="EMBL/GenBank/DDBJ databases">
        <authorList>
            <person name="Mieszkin S."/>
            <person name="Pouder E."/>
            <person name="Alain K."/>
        </authorList>
    </citation>
    <scope>NUCLEOTIDE SEQUENCE</scope>
    <source>
        <strain evidence="11">HW T2.11</strain>
    </source>
</reference>
<feature type="transmembrane region" description="Helical" evidence="9">
    <location>
        <begin position="25"/>
        <end position="42"/>
    </location>
</feature>
<feature type="transmembrane region" description="Helical" evidence="9">
    <location>
        <begin position="341"/>
        <end position="366"/>
    </location>
</feature>
<evidence type="ECO:0000256" key="9">
    <source>
        <dbReference type="SAM" id="Phobius"/>
    </source>
</evidence>